<sequence length="519" mass="59849">MSQGENDYAKDLQQLYTVAGKIDEGTQKAESFFSSACIYRVLEDLRKLNERAYTPRLIAIGPLHQEDKHLETPLQHVKLSYTNYLLSRLTPRMKDQLELTAGMKEELAKQQKLKVLQECLAELKTLVDDAKKCYAEEVTLNEETMLIDGCFILEFLYRYHIRTQTKCLAEMKTSIDDAKKCYAEEVTPDEVPERDPIFCNDLTLYTVQRDLVLLENQIPFFVLEKLFRLIVDQIPKRLNNNWLLPDYVGWCYNERMSPLPNSDDSSSSSAKTWYCSPRDSVLGVFRCTTAAEKEEVQSGNSDRRTAKYYHILHNLHEGCLPHDQTKQKNFSFREMPSASELVYAGVKFVPVAGNDMFKFKFSEPKGLFWWCRRARFEIPPLSIHDSTESYLRNLIALEHSCPGVSRHVSSYAGVMDTLVNTDKDIQVLEKAGVLRNHLGATQDATDLFNNLCKEIVFGDYFLDTCSKATEYSKRFWPKNMAHVRRTYFDSPWTFIAFVVGFIAFVISLVGFVRDSIKKV</sequence>
<evidence type="ECO:0000313" key="3">
    <source>
        <dbReference type="Proteomes" id="UP000428333"/>
    </source>
</evidence>
<name>A0A6A4KPQ2_9ERIC</name>
<dbReference type="PANTHER" id="PTHR31170:SF25">
    <property type="entry name" value="BNAA09G04570D PROTEIN"/>
    <property type="match status" value="1"/>
</dbReference>
<gene>
    <name evidence="2" type="ORF">C3L33_20417</name>
</gene>
<dbReference type="OrthoDB" id="1722309at2759"/>
<dbReference type="AlphaFoldDB" id="A0A6A4KPQ2"/>
<keyword evidence="1" id="KW-0812">Transmembrane</keyword>
<comment type="caution">
    <text evidence="2">The sequence shown here is derived from an EMBL/GenBank/DDBJ whole genome shotgun (WGS) entry which is preliminary data.</text>
</comment>
<evidence type="ECO:0000313" key="2">
    <source>
        <dbReference type="EMBL" id="KAE9447685.1"/>
    </source>
</evidence>
<proteinExistence type="predicted"/>
<reference evidence="2 3" key="1">
    <citation type="journal article" date="2019" name="Genome Biol. Evol.">
        <title>The Rhododendron genome and chromosomal organization provide insight into shared whole-genome duplications across the heath family (Ericaceae).</title>
        <authorList>
            <person name="Soza V.L."/>
            <person name="Lindsley D."/>
            <person name="Waalkes A."/>
            <person name="Ramage E."/>
            <person name="Patwardhan R.P."/>
            <person name="Burton J.N."/>
            <person name="Adey A."/>
            <person name="Kumar A."/>
            <person name="Qiu R."/>
            <person name="Shendure J."/>
            <person name="Hall B."/>
        </authorList>
    </citation>
    <scope>NUCLEOTIDE SEQUENCE [LARGE SCALE GENOMIC DNA]</scope>
    <source>
        <strain evidence="2">RSF 1966-606</strain>
    </source>
</reference>
<organism evidence="2 3">
    <name type="scientific">Rhododendron williamsianum</name>
    <dbReference type="NCBI Taxonomy" id="262921"/>
    <lineage>
        <taxon>Eukaryota</taxon>
        <taxon>Viridiplantae</taxon>
        <taxon>Streptophyta</taxon>
        <taxon>Embryophyta</taxon>
        <taxon>Tracheophyta</taxon>
        <taxon>Spermatophyta</taxon>
        <taxon>Magnoliopsida</taxon>
        <taxon>eudicotyledons</taxon>
        <taxon>Gunneridae</taxon>
        <taxon>Pentapetalae</taxon>
        <taxon>asterids</taxon>
        <taxon>Ericales</taxon>
        <taxon>Ericaceae</taxon>
        <taxon>Ericoideae</taxon>
        <taxon>Rhodoreae</taxon>
        <taxon>Rhododendron</taxon>
    </lineage>
</organism>
<dbReference type="PANTHER" id="PTHR31170">
    <property type="entry name" value="BNAC04G53230D PROTEIN"/>
    <property type="match status" value="1"/>
</dbReference>
<keyword evidence="3" id="KW-1185">Reference proteome</keyword>
<feature type="transmembrane region" description="Helical" evidence="1">
    <location>
        <begin position="492"/>
        <end position="512"/>
    </location>
</feature>
<accession>A0A6A4KPQ2</accession>
<dbReference type="Pfam" id="PF03140">
    <property type="entry name" value="DUF247"/>
    <property type="match status" value="1"/>
</dbReference>
<dbReference type="InterPro" id="IPR004158">
    <property type="entry name" value="DUF247_pln"/>
</dbReference>
<keyword evidence="1" id="KW-0472">Membrane</keyword>
<keyword evidence="1" id="KW-1133">Transmembrane helix</keyword>
<evidence type="ECO:0000256" key="1">
    <source>
        <dbReference type="SAM" id="Phobius"/>
    </source>
</evidence>
<protein>
    <submittedName>
        <fullName evidence="2">Uncharacterized protein</fullName>
    </submittedName>
</protein>
<dbReference type="EMBL" id="QEFC01003490">
    <property type="protein sequence ID" value="KAE9447685.1"/>
    <property type="molecule type" value="Genomic_DNA"/>
</dbReference>
<dbReference type="Proteomes" id="UP000428333">
    <property type="component" value="Linkage Group LG12"/>
</dbReference>
<feature type="non-terminal residue" evidence="2">
    <location>
        <position position="1"/>
    </location>
</feature>